<feature type="region of interest" description="Disordered" evidence="1">
    <location>
        <begin position="1212"/>
        <end position="1255"/>
    </location>
</feature>
<sequence>MRLKSRKLKRRRSKVRKSCGQLRDKCIKRQLDDFEKQYKSETVCLKKLKPVVLSNRRSVAEYYKIAVRKSCTGKGVVQVPKKCVEYAKQKPGFRLINETCRTSITLSYYYKKRNLKIKANEVCSSKIRIRHTKCGQFKGGDIKHSTNKGDGNSTIVLTSTVHKSITQNDTWNPLDDKNGTKGFDDSDDEASISAEIFLLLLIIIAVSITTLLILMTCIYAYVYKRSRTRALKGGKRKGRRTGRKHLEEGTNLSDLTLSFSARKILSETSLETSLLCKPHLDKLPYTTLDTCSHITTPCLHSFERTSSHTEYYKDIKDVQARACGIGSLNHNIVKEEIIEIETCRTKLHDNDVDTSDTPIRSIHSCNELCSLSDPLLPEDITPVKPDGIFSEYDCECTRVDSFDSLYSGGDCGDWLNEILDITVSDQQDTQINEFKILTEEPIDVSIDSSLSNKDNTAVQPFDTDRERSAMFWNKHRSLPIIPNATILYSELNWLDGRLNRFALSVTSLSKTDRQYSHDYFENRLRSHEPNTQNRLSKSLNFICPKPVTLCSTGKANSSLDVLCTTLTDVRLLRRSTGIWADFFELFHLRVNSSVISISSLHSDEDYAKTINIQERTGQHTPASLENMSLPSESSNQFASFYSTTSTNASGSSITHICLGDTSHLFTNERGEDGQQGHGSQEEAENDRKRIENVQDENVQDEEDKVGGERNNGQQEQGQGSQEEAENDKKRVENVQDEEDMVDGKRNNGQQEQRQDSQQETDDIDDDIDDRLDDDIDDDLNDDIVEEEREEKHNHNEGKEDLEGEIRSYNNNKSRRSNQQNTITTIHNNLRESVDTASGKPLSLDKESNQHDQNDFRFYYQDGGTQTKTQNLPRTIFNTDWSAEASFGVSGGELQTENSSVKLIVVPGTVKESESITINAHVHVNLKKLVEVLAIPKDEFIVSPAPEYHLNADWKKVIKKPMIILLPVTLSPTFITESLTVYVFQSKAGQIVKYPIGEKSKQNDNGDDPYFEVSKDRKNILIYTYHFSGVVACYKCSKDVTVPGYLSACIKGSNKPQKHGREVRIRYEIFDNKNEIKDFEVQNQHENGLVLLEKRVRINLPANADNDSKLILKLDVVGDESNLWESKKLPSGEEMFPMELEVYLRELLTCSSHLDIFDTEWVMRGLPESPEELLQPFECRISVSEKEVNGTEGAVAISSKNKSYVRIEATTGSYKEEMSSDNKSRSGSNQVLEESRANHCTQPISERRNLHSDNRSMAELDNREFVRCVQEVGLPLSRQDLHQQDVRDDSNGPQAMAELTGTDRRSPCENSDNTEYPSYCDTQQTVPKVYG</sequence>
<evidence type="ECO:0000256" key="2">
    <source>
        <dbReference type="SAM" id="Phobius"/>
    </source>
</evidence>
<evidence type="ECO:0008006" key="5">
    <source>
        <dbReference type="Google" id="ProtNLM"/>
    </source>
</evidence>
<reference evidence="3 4" key="1">
    <citation type="journal article" date="2013" name="Nature">
        <title>Insights into bilaterian evolution from three spiralian genomes.</title>
        <authorList>
            <person name="Simakov O."/>
            <person name="Marletaz F."/>
            <person name="Cho S.J."/>
            <person name="Edsinger-Gonzales E."/>
            <person name="Havlak P."/>
            <person name="Hellsten U."/>
            <person name="Kuo D.H."/>
            <person name="Larsson T."/>
            <person name="Lv J."/>
            <person name="Arendt D."/>
            <person name="Savage R."/>
            <person name="Osoegawa K."/>
            <person name="de Jong P."/>
            <person name="Grimwood J."/>
            <person name="Chapman J.A."/>
            <person name="Shapiro H."/>
            <person name="Aerts A."/>
            <person name="Otillar R.P."/>
            <person name="Terry A.Y."/>
            <person name="Boore J.L."/>
            <person name="Grigoriev I.V."/>
            <person name="Lindberg D.R."/>
            <person name="Seaver E.C."/>
            <person name="Weisblat D.A."/>
            <person name="Putnam N.H."/>
            <person name="Rokhsar D.S."/>
        </authorList>
    </citation>
    <scope>NUCLEOTIDE SEQUENCE [LARGE SCALE GENOMIC DNA]</scope>
</reference>
<dbReference type="GeneID" id="20249869"/>
<feature type="compositionally biased region" description="Basic and acidic residues" evidence="1">
    <location>
        <begin position="1213"/>
        <end position="1223"/>
    </location>
</feature>
<feature type="compositionally biased region" description="Polar residues" evidence="1">
    <location>
        <begin position="1307"/>
        <end position="1330"/>
    </location>
</feature>
<gene>
    <name evidence="3" type="ORF">LOTGIDRAFT_235508</name>
</gene>
<feature type="compositionally biased region" description="Low complexity" evidence="1">
    <location>
        <begin position="708"/>
        <end position="721"/>
    </location>
</feature>
<evidence type="ECO:0000256" key="1">
    <source>
        <dbReference type="SAM" id="MobiDB-lite"/>
    </source>
</evidence>
<keyword evidence="2" id="KW-1133">Transmembrane helix</keyword>
<keyword evidence="2" id="KW-0472">Membrane</keyword>
<dbReference type="EMBL" id="KB203115">
    <property type="protein sequence ID" value="ESO86299.1"/>
    <property type="molecule type" value="Genomic_DNA"/>
</dbReference>
<evidence type="ECO:0000313" key="3">
    <source>
        <dbReference type="EMBL" id="ESO86299.1"/>
    </source>
</evidence>
<feature type="compositionally biased region" description="Basic and acidic residues" evidence="1">
    <location>
        <begin position="1278"/>
        <end position="1289"/>
    </location>
</feature>
<evidence type="ECO:0000313" key="4">
    <source>
        <dbReference type="Proteomes" id="UP000030746"/>
    </source>
</evidence>
<dbReference type="CTD" id="20249869"/>
<name>V4BBA5_LOTGI</name>
<feature type="compositionally biased region" description="Acidic residues" evidence="1">
    <location>
        <begin position="758"/>
        <end position="777"/>
    </location>
</feature>
<feature type="compositionally biased region" description="Acidic residues" evidence="1">
    <location>
        <begin position="693"/>
        <end position="703"/>
    </location>
</feature>
<feature type="region of interest" description="Disordered" evidence="1">
    <location>
        <begin position="664"/>
        <end position="777"/>
    </location>
</feature>
<dbReference type="HOGENOM" id="CLU_259138_0_0_1"/>
<feature type="region of interest" description="Disordered" evidence="1">
    <location>
        <begin position="809"/>
        <end position="850"/>
    </location>
</feature>
<dbReference type="Proteomes" id="UP000030746">
    <property type="component" value="Unassembled WGS sequence"/>
</dbReference>
<organism evidence="3 4">
    <name type="scientific">Lottia gigantea</name>
    <name type="common">Giant owl limpet</name>
    <dbReference type="NCBI Taxonomy" id="225164"/>
    <lineage>
        <taxon>Eukaryota</taxon>
        <taxon>Metazoa</taxon>
        <taxon>Spiralia</taxon>
        <taxon>Lophotrochozoa</taxon>
        <taxon>Mollusca</taxon>
        <taxon>Gastropoda</taxon>
        <taxon>Patellogastropoda</taxon>
        <taxon>Lottioidea</taxon>
        <taxon>Lottiidae</taxon>
        <taxon>Lottia</taxon>
    </lineage>
</organism>
<keyword evidence="4" id="KW-1185">Reference proteome</keyword>
<feature type="region of interest" description="Disordered" evidence="1">
    <location>
        <begin position="1278"/>
        <end position="1330"/>
    </location>
</feature>
<feature type="compositionally biased region" description="Low complexity" evidence="1">
    <location>
        <begin position="809"/>
        <end position="827"/>
    </location>
</feature>
<feature type="compositionally biased region" description="Polar residues" evidence="1">
    <location>
        <begin position="1224"/>
        <end position="1243"/>
    </location>
</feature>
<protein>
    <recommendedName>
        <fullName evidence="5">ZU5 domain-containing protein</fullName>
    </recommendedName>
</protein>
<accession>V4BBA5</accession>
<keyword evidence="2" id="KW-0812">Transmembrane</keyword>
<dbReference type="OrthoDB" id="6084488at2759"/>
<proteinExistence type="predicted"/>
<feature type="compositionally biased region" description="Basic and acidic residues" evidence="1">
    <location>
        <begin position="1244"/>
        <end position="1255"/>
    </location>
</feature>
<feature type="transmembrane region" description="Helical" evidence="2">
    <location>
        <begin position="196"/>
        <end position="222"/>
    </location>
</feature>
<dbReference type="RefSeq" id="XP_009063069.1">
    <property type="nucleotide sequence ID" value="XM_009064821.1"/>
</dbReference>
<dbReference type="KEGG" id="lgi:LOTGIDRAFT_235508"/>